<gene>
    <name evidence="1" type="ORF">BN1051_00163</name>
</gene>
<proteinExistence type="predicted"/>
<organism evidence="1">
    <name type="scientific">Arthrobacter saudimassiliensis</name>
    <dbReference type="NCBI Taxonomy" id="1461584"/>
    <lineage>
        <taxon>Bacteria</taxon>
        <taxon>Bacillati</taxon>
        <taxon>Actinomycetota</taxon>
        <taxon>Actinomycetes</taxon>
        <taxon>Micrococcales</taxon>
        <taxon>Micrococcaceae</taxon>
        <taxon>Arthrobacter</taxon>
    </lineage>
</organism>
<name>A0A078MPR0_9MICC</name>
<dbReference type="PATRIC" id="fig|1461584.3.peg.159"/>
<dbReference type="EMBL" id="LN483070">
    <property type="protein sequence ID" value="CEA06846.1"/>
    <property type="molecule type" value="Genomic_DNA"/>
</dbReference>
<dbReference type="Pfam" id="PF20453">
    <property type="entry name" value="DUF6707"/>
    <property type="match status" value="1"/>
</dbReference>
<accession>A0A078MPR0</accession>
<evidence type="ECO:0000313" key="1">
    <source>
        <dbReference type="EMBL" id="CEA06846.1"/>
    </source>
</evidence>
<protein>
    <submittedName>
        <fullName evidence="1">Uncharacterized protein</fullName>
    </submittedName>
</protein>
<dbReference type="InterPro" id="IPR046553">
    <property type="entry name" value="DUF6707"/>
</dbReference>
<dbReference type="AlphaFoldDB" id="A0A078MPR0"/>
<sequence>MPENQPETYAFRVNAEHLRPGQGLVLADGGTAPVESLSIETDDFGVPALAVALLEDNRTVRMAYGSTVRVQAPAPEGPPSAAVRSVPTEEESFTAVLDAAAQAHPDEPAVREITARLGRGFNVKSGSQLQDVRDLAHLLYVDLADARHALQVSTLLTGLPFDGNFGRWHWIQGTLALASHITREQGDPEASAAFARAVRAADDSETDPLKAKLAAELLQRQLNQPNLYDREIHRAADAGDQAAEREWRVLRLDTLLYLRAHGGSQTLSAGELERRIDAELAAVRALGRDGQPA</sequence>
<reference evidence="1" key="1">
    <citation type="submission" date="2014-07" db="EMBL/GenBank/DDBJ databases">
        <authorList>
            <person name="Urmite Genomes Urmite Genomes"/>
        </authorList>
    </citation>
    <scope>NUCLEOTIDE SEQUENCE</scope>
    <source>
        <strain evidence="1">11W110_air</strain>
    </source>
</reference>